<dbReference type="GO" id="GO:0004672">
    <property type="term" value="F:protein kinase activity"/>
    <property type="evidence" value="ECO:0007669"/>
    <property type="project" value="InterPro"/>
</dbReference>
<keyword evidence="1" id="KW-0067">ATP-binding</keyword>
<dbReference type="InterPro" id="IPR049945">
    <property type="entry name" value="AAA_22"/>
</dbReference>
<dbReference type="Gene3D" id="1.25.40.10">
    <property type="entry name" value="Tetratricopeptide repeat domain"/>
    <property type="match status" value="1"/>
</dbReference>
<dbReference type="PROSITE" id="PS00107">
    <property type="entry name" value="PROTEIN_KINASE_ATP"/>
    <property type="match status" value="1"/>
</dbReference>
<dbReference type="Pfam" id="PF13401">
    <property type="entry name" value="AAA_22"/>
    <property type="match status" value="1"/>
</dbReference>
<dbReference type="SMART" id="SM00028">
    <property type="entry name" value="TPR"/>
    <property type="match status" value="4"/>
</dbReference>
<dbReference type="InterPro" id="IPR000719">
    <property type="entry name" value="Prot_kinase_dom"/>
</dbReference>
<dbReference type="RefSeq" id="WP_206292060.1">
    <property type="nucleotide sequence ID" value="NZ_CP063458.1"/>
</dbReference>
<dbReference type="Gene3D" id="3.30.200.20">
    <property type="entry name" value="Phosphorylase Kinase, domain 1"/>
    <property type="match status" value="1"/>
</dbReference>
<name>A0A7M2WU86_9BACT</name>
<dbReference type="InterPro" id="IPR011009">
    <property type="entry name" value="Kinase-like_dom_sf"/>
</dbReference>
<reference evidence="3 4" key="1">
    <citation type="submission" date="2020-10" db="EMBL/GenBank/DDBJ databases">
        <title>Wide distribution of Phycisphaera-like planctomycetes from WD2101 soil group in peatlands and genome analysis of the first cultivated representative.</title>
        <authorList>
            <person name="Dedysh S.N."/>
            <person name="Beletsky A.V."/>
            <person name="Ivanova A."/>
            <person name="Kulichevskaya I.S."/>
            <person name="Suzina N.E."/>
            <person name="Philippov D.A."/>
            <person name="Rakitin A.L."/>
            <person name="Mardanov A.V."/>
            <person name="Ravin N.V."/>
        </authorList>
    </citation>
    <scope>NUCLEOTIDE SEQUENCE [LARGE SCALE GENOMIC DNA]</scope>
    <source>
        <strain evidence="3 4">M1803</strain>
    </source>
</reference>
<dbReference type="InterPro" id="IPR027417">
    <property type="entry name" value="P-loop_NTPase"/>
</dbReference>
<dbReference type="Pfam" id="PF25872">
    <property type="entry name" value="HTH_77"/>
    <property type="match status" value="1"/>
</dbReference>
<dbReference type="InterPro" id="IPR017441">
    <property type="entry name" value="Protein_kinase_ATP_BS"/>
</dbReference>
<dbReference type="Pfam" id="PF13424">
    <property type="entry name" value="TPR_12"/>
    <property type="match status" value="1"/>
</dbReference>
<dbReference type="PROSITE" id="PS50011">
    <property type="entry name" value="PROTEIN_KINASE_DOM"/>
    <property type="match status" value="1"/>
</dbReference>
<dbReference type="InterPro" id="IPR058852">
    <property type="entry name" value="HTH_77"/>
</dbReference>
<dbReference type="Gene3D" id="3.40.50.300">
    <property type="entry name" value="P-loop containing nucleotide triphosphate hydrolases"/>
    <property type="match status" value="1"/>
</dbReference>
<dbReference type="Proteomes" id="UP000593765">
    <property type="component" value="Chromosome"/>
</dbReference>
<feature type="binding site" evidence="1">
    <location>
        <position position="50"/>
    </location>
    <ligand>
        <name>ATP</name>
        <dbReference type="ChEBI" id="CHEBI:30616"/>
    </ligand>
</feature>
<keyword evidence="1" id="KW-0547">Nucleotide-binding</keyword>
<dbReference type="SMART" id="SM00220">
    <property type="entry name" value="S_TKc"/>
    <property type="match status" value="1"/>
</dbReference>
<dbReference type="EMBL" id="CP063458">
    <property type="protein sequence ID" value="QOV89046.1"/>
    <property type="molecule type" value="Genomic_DNA"/>
</dbReference>
<proteinExistence type="predicted"/>
<evidence type="ECO:0000259" key="2">
    <source>
        <dbReference type="PROSITE" id="PS50011"/>
    </source>
</evidence>
<dbReference type="SUPFAM" id="SSF48452">
    <property type="entry name" value="TPR-like"/>
    <property type="match status" value="1"/>
</dbReference>
<dbReference type="SUPFAM" id="SSF56112">
    <property type="entry name" value="Protein kinase-like (PK-like)"/>
    <property type="match status" value="1"/>
</dbReference>
<dbReference type="AlphaFoldDB" id="A0A7M2WU86"/>
<dbReference type="InterPro" id="IPR011990">
    <property type="entry name" value="TPR-like_helical_dom_sf"/>
</dbReference>
<dbReference type="InterPro" id="IPR019734">
    <property type="entry name" value="TPR_rpt"/>
</dbReference>
<dbReference type="KEGG" id="hbs:IPV69_22935"/>
<accession>A0A7M2WU86</accession>
<dbReference type="GO" id="GO:0016887">
    <property type="term" value="F:ATP hydrolysis activity"/>
    <property type="evidence" value="ECO:0007669"/>
    <property type="project" value="InterPro"/>
</dbReference>
<dbReference type="PANTHER" id="PTHR47691:SF3">
    <property type="entry name" value="HTH-TYPE TRANSCRIPTIONAL REGULATOR RV0890C-RELATED"/>
    <property type="match status" value="1"/>
</dbReference>
<gene>
    <name evidence="3" type="ORF">IPV69_22935</name>
</gene>
<keyword evidence="4" id="KW-1185">Reference proteome</keyword>
<evidence type="ECO:0000313" key="4">
    <source>
        <dbReference type="Proteomes" id="UP000593765"/>
    </source>
</evidence>
<dbReference type="Gene3D" id="1.10.510.10">
    <property type="entry name" value="Transferase(Phosphotransferase) domain 1"/>
    <property type="match status" value="1"/>
</dbReference>
<evidence type="ECO:0000256" key="1">
    <source>
        <dbReference type="PROSITE-ProRule" id="PRU10141"/>
    </source>
</evidence>
<organism evidence="3 4">
    <name type="scientific">Humisphaera borealis</name>
    <dbReference type="NCBI Taxonomy" id="2807512"/>
    <lineage>
        <taxon>Bacteria</taxon>
        <taxon>Pseudomonadati</taxon>
        <taxon>Planctomycetota</taxon>
        <taxon>Phycisphaerae</taxon>
        <taxon>Tepidisphaerales</taxon>
        <taxon>Tepidisphaeraceae</taxon>
        <taxon>Humisphaera</taxon>
    </lineage>
</organism>
<sequence length="1101" mass="118070">MKSEDPIIDPDLPPGSQMAQYKLLRPVGAGGMGVVYLAWDVELERDAAVKVLKRDALGAAGTDVELLQQRFLREARSAAKLSHPNVAAVYQVGRHGTRRRARVFIAMEWLAGGSLADHLQHHIILDWRDATAAVRDAALGLAAAHGSGIIHRDIKPSNLMRTPTGQVKLVDFGLAREFAAVSDLTEAGSIMGTPTYMSPEQCRGEPATPLSDVYALGCTLFHLLASRPPFEAESVPGLLHQQINEPLPDIRRFAEDVPEALMAVLARACAKRPADRFATAAELADALSAALTNGAGRSTAIPATIKVAIPVDPPNNLPHETSSFVGREQELADIATALAAARLTTLLGPGGTGKTRLALQTARRSLRMFPAGVWMVELANIAAGVTPDAVARAVSSALGLKESSGRSAADILADHLRDADALLVIDNCEHLIETAAQLCADLLERCSKLRLLATSRQPLRIPGETALRVPSLTTPDTDDVPLAELEQLPSVRLFVERARAVRPGFALSQDNAPAIARICRRLDGIPLAIELAAARAKVLSAQQIAERLGDAFKLLTGGSRTLLPRQQTLRALIDWSYELLDDRARAALARMSVFAGGCTFEAAESILPDGTDAPDAPEVTLKPEADFVHDVSAAVPIDAADVLDLLCELVEHSLVIADERDGVVRYRMLETIRQYAAEKLAVSPIERRAVRTRHARFFEDFAVTSVQSIQGPTQAQTLAALAADHDNLRAAMDHSIQDRRVEIAVPLGAALAKYWNIRGMMAEGVRTVDAIMQLNPPENATLARLLDSGGVLAIYFGEPGRAAEWFERALALARAAGELPIVSSALNNLSTLAKEQGDLRKAYDLGQQALQVRLVLGDLALIAGSYNNIGNIARAMGRPQEARELLGKSMAIAIKRDDTRWIAYGHLNLGELEVEQGNADIALPLYTKCLEILKGLDEEWGMAYAEEGIARCLLAKGDLSGARSRLESALAVCRKFGDKANMADQLDFLAHVELQQGNPNDAMAHSAASTDLRLTINDRGGIATSLETRALLLAATDSARSAALLGCADQLRNALGMKLAEGKRIAHEQLLMTLKAAIGEATFAEQFGRGAATPAESLLQT</sequence>
<dbReference type="Pfam" id="PF00069">
    <property type="entry name" value="Pkinase"/>
    <property type="match status" value="1"/>
</dbReference>
<feature type="domain" description="Protein kinase" evidence="2">
    <location>
        <begin position="21"/>
        <end position="291"/>
    </location>
</feature>
<dbReference type="SUPFAM" id="SSF52540">
    <property type="entry name" value="P-loop containing nucleoside triphosphate hydrolases"/>
    <property type="match status" value="1"/>
</dbReference>
<protein>
    <submittedName>
        <fullName evidence="3">Tetratricopeptide repeat protein</fullName>
    </submittedName>
</protein>
<evidence type="ECO:0000313" key="3">
    <source>
        <dbReference type="EMBL" id="QOV89046.1"/>
    </source>
</evidence>
<dbReference type="PANTHER" id="PTHR47691">
    <property type="entry name" value="REGULATOR-RELATED"/>
    <property type="match status" value="1"/>
</dbReference>
<dbReference type="CDD" id="cd14014">
    <property type="entry name" value="STKc_PknB_like"/>
    <property type="match status" value="1"/>
</dbReference>
<dbReference type="GO" id="GO:0005524">
    <property type="term" value="F:ATP binding"/>
    <property type="evidence" value="ECO:0007669"/>
    <property type="project" value="UniProtKB-UniRule"/>
</dbReference>